<keyword evidence="4" id="KW-0812">Transmembrane</keyword>
<dbReference type="RefSeq" id="WP_219201590.1">
    <property type="nucleotide sequence ID" value="NZ_JAHWQX010000002.1"/>
</dbReference>
<dbReference type="InterPro" id="IPR012910">
    <property type="entry name" value="Plug_dom"/>
</dbReference>
<evidence type="ECO:0000256" key="3">
    <source>
        <dbReference type="ARBA" id="ARBA00023170"/>
    </source>
</evidence>
<evidence type="ECO:0000259" key="7">
    <source>
        <dbReference type="Pfam" id="PF07715"/>
    </source>
</evidence>
<dbReference type="PROSITE" id="PS52016">
    <property type="entry name" value="TONB_DEPENDENT_REC_3"/>
    <property type="match status" value="1"/>
</dbReference>
<evidence type="ECO:0000313" key="8">
    <source>
        <dbReference type="EMBL" id="MBW3097711.1"/>
    </source>
</evidence>
<keyword evidence="4" id="KW-1134">Transmembrane beta strand</keyword>
<protein>
    <submittedName>
        <fullName evidence="8">TonB-dependent hemoglobin/transferrin/lactoferrin family receptor</fullName>
    </submittedName>
</protein>
<dbReference type="InterPro" id="IPR010949">
    <property type="entry name" value="TonB_Hb/transfer/lactofer_rcpt"/>
</dbReference>
<dbReference type="NCBIfam" id="TIGR01786">
    <property type="entry name" value="TonB-hemlactrns"/>
    <property type="match status" value="1"/>
</dbReference>
<accession>A0ABS6WP19</accession>
<dbReference type="Proteomes" id="UP001430804">
    <property type="component" value="Unassembled WGS sequence"/>
</dbReference>
<comment type="caution">
    <text evidence="8">The sequence shown here is derived from an EMBL/GenBank/DDBJ whole genome shotgun (WGS) entry which is preliminary data.</text>
</comment>
<dbReference type="InterPro" id="IPR011276">
    <property type="entry name" value="TonB_haem/Hb_rcpt"/>
</dbReference>
<keyword evidence="4" id="KW-0998">Cell outer membrane</keyword>
<evidence type="ECO:0000259" key="6">
    <source>
        <dbReference type="Pfam" id="PF00593"/>
    </source>
</evidence>
<sequence length="682" mass="74753">MTLLERLVVGAGQEKVAIDTPQAVTVVGQQDIDREQATLIGDVLKRIPGVNTSGSDRAFGQTFNIRGIGAPENAGEEGRIIVNVDGVNKFYEQYRMGGFFSDPELYKKVEVLRGPASSTLYGSGALGGVINFTTKDASDFIDPGKNGALRLKGSYSSNEQGWLSSFVLAQRLSSDAEVLLTGNYRTADNYTAGDGTEIRSTFFDTWSGLAKVTANVGDEGRARLSYQRWDSDADGQDYAQSGSDAVVMGTPTFGYVDRHVVDDTIVASYENPFSGNDWLDLKLSASYSNTTTEQRNATGNPMFGLTCASSALFCDTDYGYLTAQFNIENTSEFHGDNWDSYLTYGWQFAHQERSADVLTESASSIEFHPGGSDLRNGLFVQNEFLLGESFTLVTGVRFDTRRLSPDASTGVSGEFTDTAVSPKVAAHYRFNDTVAVFGSFAHTERFPTIDEVFSTTSSRSAFLPSFGLEKEKSDNWEGGIALSGYDVFRPGDSVQMKATYFNNTIQDLIALNPALVPGFNNTQGYVNIDRARIHGVEIELAYDSEYVFGSVGYSHVIGRNTTNDQYLTTIAPDELSFTIGGRLPDRGIEFGLKSRLVADPQDSCRQSTVSVTCPGASASRFSQSFNVHDVYLTWAPKDGQFAGWETQFGIDNIFDRNHKEFLNNDYAKGRTFKISLAKKFGW</sequence>
<keyword evidence="4 5" id="KW-0472">Membrane</keyword>
<evidence type="ECO:0000256" key="5">
    <source>
        <dbReference type="RuleBase" id="RU003357"/>
    </source>
</evidence>
<keyword evidence="9" id="KW-1185">Reference proteome</keyword>
<dbReference type="NCBIfam" id="TIGR01785">
    <property type="entry name" value="TonB-hemin"/>
    <property type="match status" value="1"/>
</dbReference>
<dbReference type="PANTHER" id="PTHR30069:SF41">
    <property type="entry name" value="HEME_HEMOPEXIN UTILIZATION PROTEIN C"/>
    <property type="match status" value="1"/>
</dbReference>
<evidence type="ECO:0000256" key="4">
    <source>
        <dbReference type="PROSITE-ProRule" id="PRU01360"/>
    </source>
</evidence>
<organism evidence="8 9">
    <name type="scientific">Pseudohoeflea coraliihabitans</name>
    <dbReference type="NCBI Taxonomy" id="2860393"/>
    <lineage>
        <taxon>Bacteria</taxon>
        <taxon>Pseudomonadati</taxon>
        <taxon>Pseudomonadota</taxon>
        <taxon>Alphaproteobacteria</taxon>
        <taxon>Hyphomicrobiales</taxon>
        <taxon>Rhizobiaceae</taxon>
        <taxon>Pseudohoeflea</taxon>
    </lineage>
</organism>
<dbReference type="Pfam" id="PF07715">
    <property type="entry name" value="Plug"/>
    <property type="match status" value="1"/>
</dbReference>
<keyword evidence="4" id="KW-0813">Transport</keyword>
<dbReference type="EMBL" id="JAHWQX010000002">
    <property type="protein sequence ID" value="MBW3097711.1"/>
    <property type="molecule type" value="Genomic_DNA"/>
</dbReference>
<evidence type="ECO:0000256" key="1">
    <source>
        <dbReference type="ARBA" id="ARBA00009810"/>
    </source>
</evidence>
<feature type="domain" description="TonB-dependent receptor plug" evidence="7">
    <location>
        <begin position="18"/>
        <end position="129"/>
    </location>
</feature>
<comment type="similarity">
    <text evidence="1 4 5">Belongs to the TonB-dependent receptor family.</text>
</comment>
<feature type="domain" description="TonB-dependent receptor-like beta-barrel" evidence="6">
    <location>
        <begin position="220"/>
        <end position="653"/>
    </location>
</feature>
<reference evidence="8" key="1">
    <citation type="submission" date="2021-07" db="EMBL/GenBank/DDBJ databases">
        <title>Pseudohoeflea marina sp. nov. a polyhydroxyalcanoate-producing bacterium.</title>
        <authorList>
            <person name="Zheng W."/>
            <person name="Yu S."/>
            <person name="Huang Y."/>
        </authorList>
    </citation>
    <scope>NUCLEOTIDE SEQUENCE</scope>
    <source>
        <strain evidence="8">DP4N28-3</strain>
    </source>
</reference>
<gene>
    <name evidence="8" type="ORF">KY465_10500</name>
</gene>
<name>A0ABS6WP19_9HYPH</name>
<keyword evidence="5" id="KW-0798">TonB box</keyword>
<proteinExistence type="inferred from homology"/>
<dbReference type="CDD" id="cd01347">
    <property type="entry name" value="ligand_gated_channel"/>
    <property type="match status" value="1"/>
</dbReference>
<dbReference type="PANTHER" id="PTHR30069">
    <property type="entry name" value="TONB-DEPENDENT OUTER MEMBRANE RECEPTOR"/>
    <property type="match status" value="1"/>
</dbReference>
<dbReference type="InterPro" id="IPR000531">
    <property type="entry name" value="Beta-barrel_TonB"/>
</dbReference>
<keyword evidence="3 8" id="KW-0675">Receptor</keyword>
<dbReference type="InterPro" id="IPR039426">
    <property type="entry name" value="TonB-dep_rcpt-like"/>
</dbReference>
<evidence type="ECO:0000256" key="2">
    <source>
        <dbReference type="ARBA" id="ARBA00022729"/>
    </source>
</evidence>
<evidence type="ECO:0000313" key="9">
    <source>
        <dbReference type="Proteomes" id="UP001430804"/>
    </source>
</evidence>
<comment type="subcellular location">
    <subcellularLocation>
        <location evidence="4">Cell outer membrane</location>
        <topology evidence="4">Multi-pass membrane protein</topology>
    </subcellularLocation>
</comment>
<keyword evidence="2" id="KW-0732">Signal</keyword>
<dbReference type="Pfam" id="PF00593">
    <property type="entry name" value="TonB_dep_Rec_b-barrel"/>
    <property type="match status" value="1"/>
</dbReference>